<comment type="caution">
    <text evidence="1">The sequence shown here is derived from an EMBL/GenBank/DDBJ whole genome shotgun (WGS) entry which is preliminary data.</text>
</comment>
<evidence type="ECO:0000313" key="2">
    <source>
        <dbReference type="Proteomes" id="UP001194468"/>
    </source>
</evidence>
<organism evidence="1 2">
    <name type="scientific">Boletus edulis BED1</name>
    <dbReference type="NCBI Taxonomy" id="1328754"/>
    <lineage>
        <taxon>Eukaryota</taxon>
        <taxon>Fungi</taxon>
        <taxon>Dikarya</taxon>
        <taxon>Basidiomycota</taxon>
        <taxon>Agaricomycotina</taxon>
        <taxon>Agaricomycetes</taxon>
        <taxon>Agaricomycetidae</taxon>
        <taxon>Boletales</taxon>
        <taxon>Boletineae</taxon>
        <taxon>Boletaceae</taxon>
        <taxon>Boletoideae</taxon>
        <taxon>Boletus</taxon>
    </lineage>
</organism>
<name>A0AAD4BZU8_BOLED</name>
<keyword evidence="2" id="KW-1185">Reference proteome</keyword>
<gene>
    <name evidence="1" type="ORF">L210DRAFT_3112917</name>
</gene>
<accession>A0AAD4BZU8</accession>
<reference evidence="1" key="2">
    <citation type="journal article" date="2020" name="Nat. Commun.">
        <title>Large-scale genome sequencing of mycorrhizal fungi provides insights into the early evolution of symbiotic traits.</title>
        <authorList>
            <person name="Miyauchi S."/>
            <person name="Kiss E."/>
            <person name="Kuo A."/>
            <person name="Drula E."/>
            <person name="Kohler A."/>
            <person name="Sanchez-Garcia M."/>
            <person name="Morin E."/>
            <person name="Andreopoulos B."/>
            <person name="Barry K.W."/>
            <person name="Bonito G."/>
            <person name="Buee M."/>
            <person name="Carver A."/>
            <person name="Chen C."/>
            <person name="Cichocki N."/>
            <person name="Clum A."/>
            <person name="Culley D."/>
            <person name="Crous P.W."/>
            <person name="Fauchery L."/>
            <person name="Girlanda M."/>
            <person name="Hayes R.D."/>
            <person name="Keri Z."/>
            <person name="LaButti K."/>
            <person name="Lipzen A."/>
            <person name="Lombard V."/>
            <person name="Magnuson J."/>
            <person name="Maillard F."/>
            <person name="Murat C."/>
            <person name="Nolan M."/>
            <person name="Ohm R.A."/>
            <person name="Pangilinan J."/>
            <person name="Pereira M.F."/>
            <person name="Perotto S."/>
            <person name="Peter M."/>
            <person name="Pfister S."/>
            <person name="Riley R."/>
            <person name="Sitrit Y."/>
            <person name="Stielow J.B."/>
            <person name="Szollosi G."/>
            <person name="Zifcakova L."/>
            <person name="Stursova M."/>
            <person name="Spatafora J.W."/>
            <person name="Tedersoo L."/>
            <person name="Vaario L.M."/>
            <person name="Yamada A."/>
            <person name="Yan M."/>
            <person name="Wang P."/>
            <person name="Xu J."/>
            <person name="Bruns T."/>
            <person name="Baldrian P."/>
            <person name="Vilgalys R."/>
            <person name="Dunand C."/>
            <person name="Henrissat B."/>
            <person name="Grigoriev I.V."/>
            <person name="Hibbett D."/>
            <person name="Nagy L.G."/>
            <person name="Martin F.M."/>
        </authorList>
    </citation>
    <scope>NUCLEOTIDE SEQUENCE</scope>
    <source>
        <strain evidence="1">BED1</strain>
    </source>
</reference>
<proteinExistence type="predicted"/>
<evidence type="ECO:0000313" key="1">
    <source>
        <dbReference type="EMBL" id="KAF8444146.1"/>
    </source>
</evidence>
<dbReference type="AlphaFoldDB" id="A0AAD4BZU8"/>
<protein>
    <submittedName>
        <fullName evidence="1">Uncharacterized protein</fullName>
    </submittedName>
</protein>
<dbReference type="EMBL" id="WHUW01000007">
    <property type="protein sequence ID" value="KAF8444146.1"/>
    <property type="molecule type" value="Genomic_DNA"/>
</dbReference>
<dbReference type="Proteomes" id="UP001194468">
    <property type="component" value="Unassembled WGS sequence"/>
</dbReference>
<sequence length="105" mass="11192">MLLLAERVLRRSGGLAPSEPLLMSSGRPASVRFSVCLIRGGIVPNGSAPPHQLKGPCPSVCLDVLWFCISHNELSGLGYLTHCPPDLLVYHGSETSSVSTKMLHA</sequence>
<reference evidence="1" key="1">
    <citation type="submission" date="2019-10" db="EMBL/GenBank/DDBJ databases">
        <authorList>
            <consortium name="DOE Joint Genome Institute"/>
            <person name="Kuo A."/>
            <person name="Miyauchi S."/>
            <person name="Kiss E."/>
            <person name="Drula E."/>
            <person name="Kohler A."/>
            <person name="Sanchez-Garcia M."/>
            <person name="Andreopoulos B."/>
            <person name="Barry K.W."/>
            <person name="Bonito G."/>
            <person name="Buee M."/>
            <person name="Carver A."/>
            <person name="Chen C."/>
            <person name="Cichocki N."/>
            <person name="Clum A."/>
            <person name="Culley D."/>
            <person name="Crous P.W."/>
            <person name="Fauchery L."/>
            <person name="Girlanda M."/>
            <person name="Hayes R."/>
            <person name="Keri Z."/>
            <person name="LaButti K."/>
            <person name="Lipzen A."/>
            <person name="Lombard V."/>
            <person name="Magnuson J."/>
            <person name="Maillard F."/>
            <person name="Morin E."/>
            <person name="Murat C."/>
            <person name="Nolan M."/>
            <person name="Ohm R."/>
            <person name="Pangilinan J."/>
            <person name="Pereira M."/>
            <person name="Perotto S."/>
            <person name="Peter M."/>
            <person name="Riley R."/>
            <person name="Sitrit Y."/>
            <person name="Stielow B."/>
            <person name="Szollosi G."/>
            <person name="Zifcakova L."/>
            <person name="Stursova M."/>
            <person name="Spatafora J.W."/>
            <person name="Tedersoo L."/>
            <person name="Vaario L.-M."/>
            <person name="Yamada A."/>
            <person name="Yan M."/>
            <person name="Wang P."/>
            <person name="Xu J."/>
            <person name="Bruns T."/>
            <person name="Baldrian P."/>
            <person name="Vilgalys R."/>
            <person name="Henrissat B."/>
            <person name="Grigoriev I.V."/>
            <person name="Hibbett D."/>
            <person name="Nagy L.G."/>
            <person name="Martin F.M."/>
        </authorList>
    </citation>
    <scope>NUCLEOTIDE SEQUENCE</scope>
    <source>
        <strain evidence="1">BED1</strain>
    </source>
</reference>